<accession>A0AAV6J7D7</accession>
<evidence type="ECO:0000313" key="3">
    <source>
        <dbReference type="EMBL" id="KAG5537066.1"/>
    </source>
</evidence>
<evidence type="ECO:0000313" key="4">
    <source>
        <dbReference type="Proteomes" id="UP000823749"/>
    </source>
</evidence>
<keyword evidence="4" id="KW-1185">Reference proteome</keyword>
<feature type="domain" description="Chorismate-utilising enzyme C-terminal" evidence="1">
    <location>
        <begin position="220"/>
        <end position="315"/>
    </location>
</feature>
<dbReference type="InterPro" id="IPR015890">
    <property type="entry name" value="Chorismate_C"/>
</dbReference>
<dbReference type="InterPro" id="IPR019999">
    <property type="entry name" value="Anth_synth_I-like"/>
</dbReference>
<organism evidence="3 4">
    <name type="scientific">Rhododendron griersonianum</name>
    <dbReference type="NCBI Taxonomy" id="479676"/>
    <lineage>
        <taxon>Eukaryota</taxon>
        <taxon>Viridiplantae</taxon>
        <taxon>Streptophyta</taxon>
        <taxon>Embryophyta</taxon>
        <taxon>Tracheophyta</taxon>
        <taxon>Spermatophyta</taxon>
        <taxon>Magnoliopsida</taxon>
        <taxon>eudicotyledons</taxon>
        <taxon>Gunneridae</taxon>
        <taxon>Pentapetalae</taxon>
        <taxon>asterids</taxon>
        <taxon>Ericales</taxon>
        <taxon>Ericaceae</taxon>
        <taxon>Ericoideae</taxon>
        <taxon>Rhodoreae</taxon>
        <taxon>Rhododendron</taxon>
    </lineage>
</organism>
<dbReference type="GO" id="GO:0000162">
    <property type="term" value="P:L-tryptophan biosynthetic process"/>
    <property type="evidence" value="ECO:0007669"/>
    <property type="project" value="TreeGrafter"/>
</dbReference>
<feature type="domain" description="Anthranilate synthase component I N-terminal" evidence="2">
    <location>
        <begin position="20"/>
        <end position="135"/>
    </location>
</feature>
<dbReference type="PANTHER" id="PTHR11236">
    <property type="entry name" value="AMINOBENZOATE/ANTHRANILATE SYNTHASE"/>
    <property type="match status" value="1"/>
</dbReference>
<dbReference type="PANTHER" id="PTHR11236:SF9">
    <property type="entry name" value="ANTHRANILATE SYNTHASE COMPONENT 1"/>
    <property type="match status" value="1"/>
</dbReference>
<evidence type="ECO:0000259" key="2">
    <source>
        <dbReference type="Pfam" id="PF04715"/>
    </source>
</evidence>
<protein>
    <submittedName>
        <fullName evidence="3">Uncharacterized protein</fullName>
    </submittedName>
</protein>
<dbReference type="Pfam" id="PF00425">
    <property type="entry name" value="Chorismate_bind"/>
    <property type="match status" value="1"/>
</dbReference>
<dbReference type="Proteomes" id="UP000823749">
    <property type="component" value="Chromosome 8"/>
</dbReference>
<dbReference type="SUPFAM" id="SSF56322">
    <property type="entry name" value="ADC synthase"/>
    <property type="match status" value="1"/>
</dbReference>
<dbReference type="EMBL" id="JACTNZ010000008">
    <property type="protein sequence ID" value="KAG5537066.1"/>
    <property type="molecule type" value="Genomic_DNA"/>
</dbReference>
<name>A0AAV6J7D7_9ERIC</name>
<gene>
    <name evidence="3" type="ORF">RHGRI_024492</name>
</gene>
<dbReference type="InterPro" id="IPR006805">
    <property type="entry name" value="Anth_synth_I_N"/>
</dbReference>
<dbReference type="PRINTS" id="PR00095">
    <property type="entry name" value="ANTSNTHASEI"/>
</dbReference>
<dbReference type="Gene3D" id="3.60.120.10">
    <property type="entry name" value="Anthranilate synthase"/>
    <property type="match status" value="2"/>
</dbReference>
<comment type="caution">
    <text evidence="3">The sequence shown here is derived from an EMBL/GenBank/DDBJ whole genome shotgun (WGS) entry which is preliminary data.</text>
</comment>
<proteinExistence type="predicted"/>
<dbReference type="InterPro" id="IPR005801">
    <property type="entry name" value="ADC_synthase"/>
</dbReference>
<reference evidence="3" key="1">
    <citation type="submission" date="2020-08" db="EMBL/GenBank/DDBJ databases">
        <title>Plant Genome Project.</title>
        <authorList>
            <person name="Zhang R.-G."/>
        </authorList>
    </citation>
    <scope>NUCLEOTIDE SEQUENCE</scope>
    <source>
        <strain evidence="3">WSP0</strain>
        <tissue evidence="3">Leaf</tissue>
    </source>
</reference>
<dbReference type="AlphaFoldDB" id="A0AAV6J7D7"/>
<evidence type="ECO:0000259" key="1">
    <source>
        <dbReference type="Pfam" id="PF00425"/>
    </source>
</evidence>
<dbReference type="Pfam" id="PF04715">
    <property type="entry name" value="Anth_synt_I_N"/>
    <property type="match status" value="1"/>
</dbReference>
<sequence length="331" mass="37888">METLGLFPYRPISFKPQLSHHQGRFSAIGAQLRTKIVAYENMVTVMDHWEGRRTKKFVEDPMVVPRRIMGSWKPQHLDELPEAFCGGWVGYFSYDTVRYVEKKLPFSSAPKDDRNLPDIHLGLYDEVIVFDHMEKIHANKPFMSCIMESTCDGLGILRSIFSVEEAFKDGMHLLDSLVSRVLDTVPQRLTAVPIELYTSPFGSSFKKSTMTSEAYKEARGCILVASSLEILTRVRKRKITNRPLAGIARRWKITKEDYVLEQQLLHDEKQCLEHITLVDLARNDVGKVSKLGTVDVEKFMDIERYSHVMHISSTVLVPCHVYNVDGGGFEF</sequence>